<organism evidence="1 2">
    <name type="scientific">Strongylus vulgaris</name>
    <name type="common">Blood worm</name>
    <dbReference type="NCBI Taxonomy" id="40348"/>
    <lineage>
        <taxon>Eukaryota</taxon>
        <taxon>Metazoa</taxon>
        <taxon>Ecdysozoa</taxon>
        <taxon>Nematoda</taxon>
        <taxon>Chromadorea</taxon>
        <taxon>Rhabditida</taxon>
        <taxon>Rhabditina</taxon>
        <taxon>Rhabditomorpha</taxon>
        <taxon>Strongyloidea</taxon>
        <taxon>Strongylidae</taxon>
        <taxon>Strongylus</taxon>
    </lineage>
</organism>
<evidence type="ECO:0000313" key="2">
    <source>
        <dbReference type="Proteomes" id="UP000270094"/>
    </source>
</evidence>
<evidence type="ECO:0000313" key="1">
    <source>
        <dbReference type="EMBL" id="VDM83530.1"/>
    </source>
</evidence>
<dbReference type="AlphaFoldDB" id="A0A3P7JD66"/>
<name>A0A3P7JD66_STRVU</name>
<accession>A0A3P7JD66</accession>
<dbReference type="EMBL" id="UYYB01123743">
    <property type="protein sequence ID" value="VDM83530.1"/>
    <property type="molecule type" value="Genomic_DNA"/>
</dbReference>
<proteinExistence type="predicted"/>
<dbReference type="Proteomes" id="UP000270094">
    <property type="component" value="Unassembled WGS sequence"/>
</dbReference>
<sequence>MEKVTASWELEIEFCFPGEVNICVLFKALFTPHSACQRTLPEAAKSETEVAQLPEKQCSFNDNQAILWPLHEIKA</sequence>
<protein>
    <submittedName>
        <fullName evidence="1">Uncharacterized protein</fullName>
    </submittedName>
</protein>
<gene>
    <name evidence="1" type="ORF">SVUK_LOCUS18528</name>
</gene>
<reference evidence="1 2" key="1">
    <citation type="submission" date="2018-11" db="EMBL/GenBank/DDBJ databases">
        <authorList>
            <consortium name="Pathogen Informatics"/>
        </authorList>
    </citation>
    <scope>NUCLEOTIDE SEQUENCE [LARGE SCALE GENOMIC DNA]</scope>
</reference>
<keyword evidence="2" id="KW-1185">Reference proteome</keyword>